<keyword evidence="1" id="KW-0732">Signal</keyword>
<feature type="signal peptide" evidence="1">
    <location>
        <begin position="1"/>
        <end position="21"/>
    </location>
</feature>
<feature type="chain" id="PRO_5043353608" evidence="1">
    <location>
        <begin position="22"/>
        <end position="140"/>
    </location>
</feature>
<dbReference type="Proteomes" id="UP001277561">
    <property type="component" value="Unassembled WGS sequence"/>
</dbReference>
<evidence type="ECO:0000313" key="5">
    <source>
        <dbReference type="Proteomes" id="UP001277561"/>
    </source>
</evidence>
<dbReference type="InterPro" id="IPR035437">
    <property type="entry name" value="SNase_OB-fold_sf"/>
</dbReference>
<dbReference type="RefSeq" id="WP_320188654.1">
    <property type="nucleotide sequence ID" value="NZ_CP192770.1"/>
</dbReference>
<evidence type="ECO:0000313" key="3">
    <source>
        <dbReference type="EMBL" id="MDX8305231.1"/>
    </source>
</evidence>
<comment type="caution">
    <text evidence="3">The sequence shown here is derived from an EMBL/GenBank/DDBJ whole genome shotgun (WGS) entry which is preliminary data.</text>
</comment>
<dbReference type="Gene3D" id="2.40.50.90">
    <property type="match status" value="1"/>
</dbReference>
<reference evidence="3 5" key="1">
    <citation type="journal article" date="2023" name="Phytobiomes J">
        <title>Deciphering the key players within the bacterial microbiota associated with aerial crown gall tumors on rhododendron: Insights into the gallobiome.</title>
        <authorList>
            <person name="Kuzmanovic N."/>
            <person name="Nesme J."/>
            <person name="Wolf J."/>
            <person name="Neumann-Schaal M."/>
            <person name="Petersen J."/>
            <person name="Fernandez-Gnecco G."/>
            <person name="Sproeer C."/>
            <person name="Bunk B."/>
            <person name="Overmann J."/>
            <person name="Sorensen S.J."/>
            <person name="Idczak E."/>
            <person name="Smalla K."/>
        </authorList>
    </citation>
    <scope>NUCLEOTIDE SEQUENCE</scope>
    <source>
        <strain evidence="3">Rho-11.1</strain>
        <strain evidence="5">rho-14.1</strain>
        <strain evidence="4">Rho-14.1</strain>
    </source>
</reference>
<dbReference type="Pfam" id="PF00565">
    <property type="entry name" value="SNase"/>
    <property type="match status" value="1"/>
</dbReference>
<gene>
    <name evidence="3" type="ORF">RMR22_23555</name>
    <name evidence="4" type="ORF">RMS29_24835</name>
</gene>
<evidence type="ECO:0000259" key="2">
    <source>
        <dbReference type="PROSITE" id="PS50830"/>
    </source>
</evidence>
<dbReference type="AlphaFoldDB" id="A0AAW9FPZ9"/>
<dbReference type="SUPFAM" id="SSF50199">
    <property type="entry name" value="Staphylococcal nuclease"/>
    <property type="match status" value="1"/>
</dbReference>
<feature type="domain" description="TNase-like" evidence="2">
    <location>
        <begin position="38"/>
        <end position="140"/>
    </location>
</feature>
<evidence type="ECO:0000256" key="1">
    <source>
        <dbReference type="SAM" id="SignalP"/>
    </source>
</evidence>
<proteinExistence type="predicted"/>
<keyword evidence="5" id="KW-1185">Reference proteome</keyword>
<protein>
    <submittedName>
        <fullName evidence="3">Thermonuclease family protein</fullName>
    </submittedName>
</protein>
<accession>A0AAW9FPZ9</accession>
<dbReference type="EMBL" id="JAVRAD010000017">
    <property type="protein sequence ID" value="MDX8332439.1"/>
    <property type="molecule type" value="Genomic_DNA"/>
</dbReference>
<evidence type="ECO:0000313" key="4">
    <source>
        <dbReference type="EMBL" id="MDX8332439.1"/>
    </source>
</evidence>
<dbReference type="InterPro" id="IPR016071">
    <property type="entry name" value="Staphylococal_nuclease_OB-fold"/>
</dbReference>
<dbReference type="PROSITE" id="PS50830">
    <property type="entry name" value="TNASE_3"/>
    <property type="match status" value="1"/>
</dbReference>
<name>A0AAW9FPZ9_9HYPH</name>
<sequence>MFIRTGTIAALAALFASSAPAAQDQWPICASGKRTTCIVDGDTFWREGIKYRILGYDAPESGDGARCASERALADRATRQLQSLMTGHGIKYEAQGKDRYGRVLTRVVTQQGDIAEQMIELGLGHAYQGGYRDRNQWCQS</sequence>
<organism evidence="3">
    <name type="scientific">Agrobacterium rosae</name>
    <dbReference type="NCBI Taxonomy" id="1972867"/>
    <lineage>
        <taxon>Bacteria</taxon>
        <taxon>Pseudomonadati</taxon>
        <taxon>Pseudomonadota</taxon>
        <taxon>Alphaproteobacteria</taxon>
        <taxon>Hyphomicrobiales</taxon>
        <taxon>Rhizobiaceae</taxon>
        <taxon>Rhizobium/Agrobacterium group</taxon>
        <taxon>Agrobacterium</taxon>
    </lineage>
</organism>
<dbReference type="EMBL" id="JAVRAF010000014">
    <property type="protein sequence ID" value="MDX8305231.1"/>
    <property type="molecule type" value="Genomic_DNA"/>
</dbReference>